<dbReference type="EMBL" id="OY731398">
    <property type="protein sequence ID" value="CAJ1826650.1"/>
    <property type="molecule type" value="Genomic_DNA"/>
</dbReference>
<evidence type="ECO:0000313" key="1">
    <source>
        <dbReference type="EMBL" id="CAJ1826650.1"/>
    </source>
</evidence>
<dbReference type="AlphaFoldDB" id="A0AA86S0E7"/>
<name>A0AA86S0E7_9FABA</name>
<dbReference type="PANTHER" id="PTHR31672">
    <property type="entry name" value="BNACNNG10540D PROTEIN"/>
    <property type="match status" value="1"/>
</dbReference>
<evidence type="ECO:0000313" key="2">
    <source>
        <dbReference type="Proteomes" id="UP001189624"/>
    </source>
</evidence>
<accession>A0AA86S0E7</accession>
<organism evidence="1 2">
    <name type="scientific">Sphenostylis stenocarpa</name>
    <dbReference type="NCBI Taxonomy" id="92480"/>
    <lineage>
        <taxon>Eukaryota</taxon>
        <taxon>Viridiplantae</taxon>
        <taxon>Streptophyta</taxon>
        <taxon>Embryophyta</taxon>
        <taxon>Tracheophyta</taxon>
        <taxon>Spermatophyta</taxon>
        <taxon>Magnoliopsida</taxon>
        <taxon>eudicotyledons</taxon>
        <taxon>Gunneridae</taxon>
        <taxon>Pentapetalae</taxon>
        <taxon>rosids</taxon>
        <taxon>fabids</taxon>
        <taxon>Fabales</taxon>
        <taxon>Fabaceae</taxon>
        <taxon>Papilionoideae</taxon>
        <taxon>50 kb inversion clade</taxon>
        <taxon>NPAAA clade</taxon>
        <taxon>indigoferoid/millettioid clade</taxon>
        <taxon>Phaseoleae</taxon>
        <taxon>Sphenostylis</taxon>
    </lineage>
</organism>
<dbReference type="Proteomes" id="UP001189624">
    <property type="component" value="Chromosome 1"/>
</dbReference>
<sequence>MLLSKPTSIEEISEDILAEILHRMPFTSCLPLLFSNKRFMHLISQSEFLKSCRARLLLSPRSNFLPRSWAGDRDKVGVKASHYDLYQSQINYIGFEVGTKNKDIFHGIGNGGLKICEFSRRNSLCTIHELVNLEKSEWSRRWYSYGEFNMKNMNLLAFHLVWEYIIYFYSKKGSNFLPRSWAGDRDKVGVKASHYDLYQSQINYTGFEVGTKNKDIYHGIGNGGLKICEFSRRNSLCTIHELVNLEKSEWSRRWYSYGEFNMKNMNLPAFHLVWEYIIYFYSKKGIFLCDYLNRTPKPRVHDTNQQVDPDPIRKDDRIVRKRARKKPAWMTRLCLSSSSYDKKMFCVIDSNDKTHILKGSNFLPRSWAGDRDKVGVKASHYDLYQSQINYTVCNPFTKQHVVLPPLRKRDACEFSRVGFMYDQSRSRFWVVHVPIVCFEEVNSFQINMFSSETGKWSACIISAPANYDILMTNLCYKDILIHNEKFVWWIKEVGFLVCDPSDGRDLKWELKTRIYIMGLVMED</sequence>
<gene>
    <name evidence="1" type="ORF">AYBTSS11_LOCUS1288</name>
</gene>
<protein>
    <recommendedName>
        <fullName evidence="3">F-box domain-containing protein</fullName>
    </recommendedName>
</protein>
<evidence type="ECO:0008006" key="3">
    <source>
        <dbReference type="Google" id="ProtNLM"/>
    </source>
</evidence>
<dbReference type="InterPro" id="IPR050796">
    <property type="entry name" value="SCF_F-box_component"/>
</dbReference>
<keyword evidence="2" id="KW-1185">Reference proteome</keyword>
<reference evidence="1" key="1">
    <citation type="submission" date="2023-10" db="EMBL/GenBank/DDBJ databases">
        <authorList>
            <person name="Domelevo Entfellner J.-B."/>
        </authorList>
    </citation>
    <scope>NUCLEOTIDE SEQUENCE</scope>
</reference>
<proteinExistence type="predicted"/>
<dbReference type="Gramene" id="rna-AYBTSS11_LOCUS1288">
    <property type="protein sequence ID" value="CAJ1826650.1"/>
    <property type="gene ID" value="gene-AYBTSS11_LOCUS1288"/>
</dbReference>